<feature type="compositionally biased region" description="Basic and acidic residues" evidence="1">
    <location>
        <begin position="74"/>
        <end position="83"/>
    </location>
</feature>
<feature type="region of interest" description="Disordered" evidence="1">
    <location>
        <begin position="66"/>
        <end position="86"/>
    </location>
</feature>
<evidence type="ECO:0000313" key="2">
    <source>
        <dbReference type="EMBL" id="GBN15569.1"/>
    </source>
</evidence>
<dbReference type="EMBL" id="BGPR01006040">
    <property type="protein sequence ID" value="GBN15569.1"/>
    <property type="molecule type" value="Genomic_DNA"/>
</dbReference>
<reference evidence="2 3" key="1">
    <citation type="journal article" date="2019" name="Sci. Rep.">
        <title>Orb-weaving spider Araneus ventricosus genome elucidates the spidroin gene catalogue.</title>
        <authorList>
            <person name="Kono N."/>
            <person name="Nakamura H."/>
            <person name="Ohtoshi R."/>
            <person name="Moran D.A.P."/>
            <person name="Shinohara A."/>
            <person name="Yoshida Y."/>
            <person name="Fujiwara M."/>
            <person name="Mori M."/>
            <person name="Tomita M."/>
            <person name="Arakawa K."/>
        </authorList>
    </citation>
    <scope>NUCLEOTIDE SEQUENCE [LARGE SCALE GENOMIC DNA]</scope>
</reference>
<feature type="region of interest" description="Disordered" evidence="1">
    <location>
        <begin position="1"/>
        <end position="47"/>
    </location>
</feature>
<sequence length="303" mass="34178">MLIKVDEFPSGLVKTKPNNGELEKKRRKTNQESEGHPWLGEREREREKSNTYLALRQRLHRIQLMPPPNSIRENAPREREKTARRSRVWPNPALQHIVYKSCAVDLQAATARTRSCGRILREKLKEEKRPRDYRVNSCGVPSFISQWHVSELRVTFEKRVNANSTICVLTIELFFRLDLFSLSNAEPLFRLPLHRNMEPVSTNPDAHYVYKRDSGTGFTVSGSCTTSRSSGGYDVHNTGSGDCHLSYGDCSASNSSGGGVYVEKIHDVYNAGSGNIFITYCGASTSGEELVSKCSLVSETRYT</sequence>
<name>A0A4Y2LMA3_ARAVE</name>
<gene>
    <name evidence="2" type="ORF">AVEN_102150_1</name>
</gene>
<protein>
    <submittedName>
        <fullName evidence="2">Uncharacterized protein</fullName>
    </submittedName>
</protein>
<evidence type="ECO:0000313" key="3">
    <source>
        <dbReference type="Proteomes" id="UP000499080"/>
    </source>
</evidence>
<feature type="compositionally biased region" description="Basic and acidic residues" evidence="1">
    <location>
        <begin position="21"/>
        <end position="47"/>
    </location>
</feature>
<keyword evidence="3" id="KW-1185">Reference proteome</keyword>
<dbReference type="AlphaFoldDB" id="A0A4Y2LMA3"/>
<proteinExistence type="predicted"/>
<dbReference type="Proteomes" id="UP000499080">
    <property type="component" value="Unassembled WGS sequence"/>
</dbReference>
<comment type="caution">
    <text evidence="2">The sequence shown here is derived from an EMBL/GenBank/DDBJ whole genome shotgun (WGS) entry which is preliminary data.</text>
</comment>
<accession>A0A4Y2LMA3</accession>
<organism evidence="2 3">
    <name type="scientific">Araneus ventricosus</name>
    <name type="common">Orbweaver spider</name>
    <name type="synonym">Epeira ventricosa</name>
    <dbReference type="NCBI Taxonomy" id="182803"/>
    <lineage>
        <taxon>Eukaryota</taxon>
        <taxon>Metazoa</taxon>
        <taxon>Ecdysozoa</taxon>
        <taxon>Arthropoda</taxon>
        <taxon>Chelicerata</taxon>
        <taxon>Arachnida</taxon>
        <taxon>Araneae</taxon>
        <taxon>Araneomorphae</taxon>
        <taxon>Entelegynae</taxon>
        <taxon>Araneoidea</taxon>
        <taxon>Araneidae</taxon>
        <taxon>Araneus</taxon>
    </lineage>
</organism>
<evidence type="ECO:0000256" key="1">
    <source>
        <dbReference type="SAM" id="MobiDB-lite"/>
    </source>
</evidence>